<feature type="chain" id="PRO_5046460091" evidence="1">
    <location>
        <begin position="19"/>
        <end position="136"/>
    </location>
</feature>
<feature type="signal peptide" evidence="1">
    <location>
        <begin position="1"/>
        <end position="18"/>
    </location>
</feature>
<reference evidence="2" key="2">
    <citation type="journal article" date="2023" name="Int. J. Mol. Sci.">
        <title>De Novo Assembly and Annotation of 11 Diverse Shrub Willow (Salix) Genomes Reveals Novel Gene Organization in Sex-Linked Regions.</title>
        <authorList>
            <person name="Hyden B."/>
            <person name="Feng K."/>
            <person name="Yates T.B."/>
            <person name="Jawdy S."/>
            <person name="Cereghino C."/>
            <person name="Smart L.B."/>
            <person name="Muchero W."/>
        </authorList>
    </citation>
    <scope>NUCLEOTIDE SEQUENCE</scope>
    <source>
        <tissue evidence="2">Shoot tip</tissue>
    </source>
</reference>
<gene>
    <name evidence="2" type="ORF">OIU77_015681</name>
</gene>
<keyword evidence="3" id="KW-1185">Reference proteome</keyword>
<dbReference type="Proteomes" id="UP001141253">
    <property type="component" value="Chromosome 16"/>
</dbReference>
<comment type="caution">
    <text evidence="2">The sequence shown here is derived from an EMBL/GenBank/DDBJ whole genome shotgun (WGS) entry which is preliminary data.</text>
</comment>
<name>A0ABQ8ZHT5_9ROSI</name>
<dbReference type="EMBL" id="JAPFFI010000027">
    <property type="protein sequence ID" value="KAJ6301426.1"/>
    <property type="molecule type" value="Genomic_DNA"/>
</dbReference>
<keyword evidence="1" id="KW-0732">Signal</keyword>
<organism evidence="2 3">
    <name type="scientific">Salix suchowensis</name>
    <dbReference type="NCBI Taxonomy" id="1278906"/>
    <lineage>
        <taxon>Eukaryota</taxon>
        <taxon>Viridiplantae</taxon>
        <taxon>Streptophyta</taxon>
        <taxon>Embryophyta</taxon>
        <taxon>Tracheophyta</taxon>
        <taxon>Spermatophyta</taxon>
        <taxon>Magnoliopsida</taxon>
        <taxon>eudicotyledons</taxon>
        <taxon>Gunneridae</taxon>
        <taxon>Pentapetalae</taxon>
        <taxon>rosids</taxon>
        <taxon>fabids</taxon>
        <taxon>Malpighiales</taxon>
        <taxon>Salicaceae</taxon>
        <taxon>Saliceae</taxon>
        <taxon>Salix</taxon>
    </lineage>
</organism>
<evidence type="ECO:0000313" key="2">
    <source>
        <dbReference type="EMBL" id="KAJ6301426.1"/>
    </source>
</evidence>
<accession>A0ABQ8ZHT5</accession>
<evidence type="ECO:0000313" key="3">
    <source>
        <dbReference type="Proteomes" id="UP001141253"/>
    </source>
</evidence>
<sequence length="136" mass="15617">MRFLIAFALDFGIGHLLSQQFHSCISPYPDKPASRKSSNVQVPYSIPSGTRMIESLDTAYSYRPATNMRRNSMKWQWKAAGALAGHNSQQRNKCLRSTSTGIYISKQKETARLSQHLERFISRLREKQFNSLAQQY</sequence>
<proteinExistence type="predicted"/>
<protein>
    <submittedName>
        <fullName evidence="2">Uncharacterized protein</fullName>
    </submittedName>
</protein>
<reference evidence="2" key="1">
    <citation type="submission" date="2022-10" db="EMBL/GenBank/DDBJ databases">
        <authorList>
            <person name="Hyden B.L."/>
            <person name="Feng K."/>
            <person name="Yates T."/>
            <person name="Jawdy S."/>
            <person name="Smart L.B."/>
            <person name="Muchero W."/>
        </authorList>
    </citation>
    <scope>NUCLEOTIDE SEQUENCE</scope>
    <source>
        <tissue evidence="2">Shoot tip</tissue>
    </source>
</reference>
<evidence type="ECO:0000256" key="1">
    <source>
        <dbReference type="SAM" id="SignalP"/>
    </source>
</evidence>